<dbReference type="PANTHER" id="PTHR30560">
    <property type="entry name" value="TRIGGER FACTOR CHAPERONE AND PEPTIDYL-PROLYL CIS/TRANS ISOMERASE"/>
    <property type="match status" value="1"/>
</dbReference>
<dbReference type="Proteomes" id="UP000184212">
    <property type="component" value="Unassembled WGS sequence"/>
</dbReference>
<feature type="domain" description="Trigger factor ribosome-binding bacterial" evidence="1">
    <location>
        <begin position="1"/>
        <end position="148"/>
    </location>
</feature>
<dbReference type="GO" id="GO:0044183">
    <property type="term" value="F:protein folding chaperone"/>
    <property type="evidence" value="ECO:0007669"/>
    <property type="project" value="TreeGrafter"/>
</dbReference>
<name>A0A1M5X287_9BACT</name>
<accession>A0A1M5X287</accession>
<keyword evidence="3" id="KW-1185">Reference proteome</keyword>
<dbReference type="OrthoDB" id="9767721at2"/>
<dbReference type="Gene3D" id="3.30.70.1050">
    <property type="entry name" value="Trigger factor ribosome-binding domain"/>
    <property type="match status" value="1"/>
</dbReference>
<protein>
    <submittedName>
        <fullName evidence="2">Trigger factor</fullName>
    </submittedName>
</protein>
<dbReference type="EMBL" id="FQWQ01000005">
    <property type="protein sequence ID" value="SHH93977.1"/>
    <property type="molecule type" value="Genomic_DNA"/>
</dbReference>
<dbReference type="InterPro" id="IPR027304">
    <property type="entry name" value="Trigger_fact/SurA_dom_sf"/>
</dbReference>
<dbReference type="GO" id="GO:0043335">
    <property type="term" value="P:protein unfolding"/>
    <property type="evidence" value="ECO:0007669"/>
    <property type="project" value="TreeGrafter"/>
</dbReference>
<dbReference type="GO" id="GO:0043022">
    <property type="term" value="F:ribosome binding"/>
    <property type="evidence" value="ECO:0007669"/>
    <property type="project" value="TreeGrafter"/>
</dbReference>
<evidence type="ECO:0000313" key="2">
    <source>
        <dbReference type="EMBL" id="SHH93977.1"/>
    </source>
</evidence>
<dbReference type="InterPro" id="IPR037041">
    <property type="entry name" value="Trigger_fac_C_sf"/>
</dbReference>
<dbReference type="AlphaFoldDB" id="A0A1M5X287"/>
<dbReference type="SUPFAM" id="SSF102735">
    <property type="entry name" value="Trigger factor ribosome-binding domain"/>
    <property type="match status" value="1"/>
</dbReference>
<sequence>MEITLDKKNNTEGLIKIKLTEGDYQPNVEEKVKDYARKANIKGFRQGKVPTGVIRKMFGKSILVDEINHLLSHKLSDYIKENNLKILGEPLPNTEKALTIDWDVQKNFEFEYQIGMVDDFPYELSSKVKVQSYPIEVDQKTIDETVSDLKKRFGKVNYPETSEADDNLFGPLKETDGDFSREQSFIAVDKIEKKEQKKFIGVKKGDAIEFDIDKVFSDENLKAQVLGVSPEEAKAKKGKYILTVETISRTEPAELNIELFDRVFGKDAVTDEAGFIAKIKETIGENYKRESDHFLEHHIEDHFVANTSINLPDDFLKAWLKSSSQGQVTDEVLGQEFEAYKRGLKWDLVKNRIADDNKITVEADEVRAKAKDLIISQFGGHAFAEQLGDKLDAIADNYLQNENGQNFMKLYNQLRSEKILKYIREHITVQEKKVTVDEFKKIVEEHKH</sequence>
<dbReference type="InterPro" id="IPR036611">
    <property type="entry name" value="Trigger_fac_ribosome-bd_sf"/>
</dbReference>
<organism evidence="2 3">
    <name type="scientific">Chryseolinea serpens</name>
    <dbReference type="NCBI Taxonomy" id="947013"/>
    <lineage>
        <taxon>Bacteria</taxon>
        <taxon>Pseudomonadati</taxon>
        <taxon>Bacteroidota</taxon>
        <taxon>Cytophagia</taxon>
        <taxon>Cytophagales</taxon>
        <taxon>Fulvivirgaceae</taxon>
        <taxon>Chryseolinea</taxon>
    </lineage>
</organism>
<dbReference type="RefSeq" id="WP_073142422.1">
    <property type="nucleotide sequence ID" value="NZ_FQWQ01000005.1"/>
</dbReference>
<dbReference type="InterPro" id="IPR005215">
    <property type="entry name" value="Trig_fac"/>
</dbReference>
<dbReference type="GO" id="GO:0015031">
    <property type="term" value="P:protein transport"/>
    <property type="evidence" value="ECO:0007669"/>
    <property type="project" value="InterPro"/>
</dbReference>
<evidence type="ECO:0000313" key="3">
    <source>
        <dbReference type="Proteomes" id="UP000184212"/>
    </source>
</evidence>
<dbReference type="PANTHER" id="PTHR30560:SF3">
    <property type="entry name" value="TRIGGER FACTOR-LIKE PROTEIN TIG, CHLOROPLASTIC"/>
    <property type="match status" value="1"/>
</dbReference>
<reference evidence="2 3" key="1">
    <citation type="submission" date="2016-11" db="EMBL/GenBank/DDBJ databases">
        <authorList>
            <person name="Jaros S."/>
            <person name="Januszkiewicz K."/>
            <person name="Wedrychowicz H."/>
        </authorList>
    </citation>
    <scope>NUCLEOTIDE SEQUENCE [LARGE SCALE GENOMIC DNA]</scope>
    <source>
        <strain evidence="2 3">DSM 24574</strain>
    </source>
</reference>
<dbReference type="STRING" id="947013.SAMN04488109_6259"/>
<dbReference type="InterPro" id="IPR008881">
    <property type="entry name" value="Trigger_fac_ribosome-bd_bac"/>
</dbReference>
<proteinExistence type="predicted"/>
<dbReference type="GO" id="GO:0051083">
    <property type="term" value="P:'de novo' cotranslational protein folding"/>
    <property type="evidence" value="ECO:0007669"/>
    <property type="project" value="TreeGrafter"/>
</dbReference>
<dbReference type="Pfam" id="PF05697">
    <property type="entry name" value="Trigger_N"/>
    <property type="match status" value="1"/>
</dbReference>
<evidence type="ECO:0000259" key="1">
    <source>
        <dbReference type="Pfam" id="PF05697"/>
    </source>
</evidence>
<dbReference type="Gene3D" id="1.10.3120.10">
    <property type="entry name" value="Trigger factor, C-terminal domain"/>
    <property type="match status" value="1"/>
</dbReference>
<dbReference type="SUPFAM" id="SSF109998">
    <property type="entry name" value="Triger factor/SurA peptide-binding domain-like"/>
    <property type="match status" value="1"/>
</dbReference>
<dbReference type="GO" id="GO:0003755">
    <property type="term" value="F:peptidyl-prolyl cis-trans isomerase activity"/>
    <property type="evidence" value="ECO:0007669"/>
    <property type="project" value="TreeGrafter"/>
</dbReference>
<gene>
    <name evidence="2" type="ORF">SAMN04488109_6259</name>
</gene>